<evidence type="ECO:0000313" key="4">
    <source>
        <dbReference type="EMBL" id="MFC4308762.1"/>
    </source>
</evidence>
<accession>A0ABV8SP95</accession>
<dbReference type="CDD" id="cd17574">
    <property type="entry name" value="REC_OmpR"/>
    <property type="match status" value="1"/>
</dbReference>
<sequence>MSHVHDASVTGAANRPVQRILLVDDDELELELMADRLKSLGFETHTVSDGSAALELLQTQSFPVVITDWQMPRMDGIRLTENLRSQGDSETYIIMLTVLDDDSSHERGYFAGVDDYLSKRAPDAKIVAAIRAAFRAVEMRQALHAVREQQGTGLVSDVASGVLADRMRAEVKRAARYGRNLSVLVLQLESESGAPVANTLAQAVEIVSDSVRVDIDFATRYRGHDGVQRIAVVLPETNAAAAAGVGARLSATLAARLLTPLESFTARVGCSSFTPGQETQPSQQIASNIEALLREAEAGARVAPNTASTPRRTEAG</sequence>
<comment type="caution">
    <text evidence="4">The sequence shown here is derived from an EMBL/GenBank/DDBJ whole genome shotgun (WGS) entry which is preliminary data.</text>
</comment>
<dbReference type="Gene3D" id="3.30.70.270">
    <property type="match status" value="1"/>
</dbReference>
<dbReference type="PANTHER" id="PTHR44591">
    <property type="entry name" value="STRESS RESPONSE REGULATOR PROTEIN 1"/>
    <property type="match status" value="1"/>
</dbReference>
<evidence type="ECO:0000256" key="2">
    <source>
        <dbReference type="PROSITE-ProRule" id="PRU00169"/>
    </source>
</evidence>
<dbReference type="RefSeq" id="WP_380595845.1">
    <property type="nucleotide sequence ID" value="NZ_JBHSDU010000003.1"/>
</dbReference>
<feature type="modified residue" description="4-aspartylphosphate" evidence="2">
    <location>
        <position position="68"/>
    </location>
</feature>
<evidence type="ECO:0000256" key="1">
    <source>
        <dbReference type="ARBA" id="ARBA00022553"/>
    </source>
</evidence>
<dbReference type="Pfam" id="PF00072">
    <property type="entry name" value="Response_reg"/>
    <property type="match status" value="1"/>
</dbReference>
<dbReference type="SUPFAM" id="SSF52172">
    <property type="entry name" value="CheY-like"/>
    <property type="match status" value="1"/>
</dbReference>
<dbReference type="PANTHER" id="PTHR44591:SF3">
    <property type="entry name" value="RESPONSE REGULATORY DOMAIN-CONTAINING PROTEIN"/>
    <property type="match status" value="1"/>
</dbReference>
<organism evidence="4 5">
    <name type="scientific">Steroidobacter flavus</name>
    <dbReference type="NCBI Taxonomy" id="1842136"/>
    <lineage>
        <taxon>Bacteria</taxon>
        <taxon>Pseudomonadati</taxon>
        <taxon>Pseudomonadota</taxon>
        <taxon>Gammaproteobacteria</taxon>
        <taxon>Steroidobacterales</taxon>
        <taxon>Steroidobacteraceae</taxon>
        <taxon>Steroidobacter</taxon>
    </lineage>
</organism>
<proteinExistence type="predicted"/>
<keyword evidence="5" id="KW-1185">Reference proteome</keyword>
<dbReference type="PROSITE" id="PS50110">
    <property type="entry name" value="RESPONSE_REGULATORY"/>
    <property type="match status" value="1"/>
</dbReference>
<dbReference type="InterPro" id="IPR001789">
    <property type="entry name" value="Sig_transdc_resp-reg_receiver"/>
</dbReference>
<feature type="domain" description="Response regulatory" evidence="3">
    <location>
        <begin position="19"/>
        <end position="134"/>
    </location>
</feature>
<dbReference type="SMART" id="SM00448">
    <property type="entry name" value="REC"/>
    <property type="match status" value="1"/>
</dbReference>
<name>A0ABV8SP95_9GAMM</name>
<dbReference type="InterPro" id="IPR050595">
    <property type="entry name" value="Bact_response_regulator"/>
</dbReference>
<dbReference type="InterPro" id="IPR011006">
    <property type="entry name" value="CheY-like_superfamily"/>
</dbReference>
<dbReference type="Gene3D" id="3.40.50.2300">
    <property type="match status" value="1"/>
</dbReference>
<dbReference type="Proteomes" id="UP001595904">
    <property type="component" value="Unassembled WGS sequence"/>
</dbReference>
<dbReference type="EMBL" id="JBHSDU010000003">
    <property type="protein sequence ID" value="MFC4308762.1"/>
    <property type="molecule type" value="Genomic_DNA"/>
</dbReference>
<evidence type="ECO:0000313" key="5">
    <source>
        <dbReference type="Proteomes" id="UP001595904"/>
    </source>
</evidence>
<keyword evidence="1 2" id="KW-0597">Phosphoprotein</keyword>
<protein>
    <submittedName>
        <fullName evidence="4">Response regulator</fullName>
    </submittedName>
</protein>
<evidence type="ECO:0000259" key="3">
    <source>
        <dbReference type="PROSITE" id="PS50110"/>
    </source>
</evidence>
<gene>
    <name evidence="4" type="ORF">ACFPN2_06680</name>
</gene>
<dbReference type="InterPro" id="IPR043128">
    <property type="entry name" value="Rev_trsase/Diguanyl_cyclase"/>
</dbReference>
<reference evidence="5" key="1">
    <citation type="journal article" date="2019" name="Int. J. Syst. Evol. Microbiol.">
        <title>The Global Catalogue of Microorganisms (GCM) 10K type strain sequencing project: providing services to taxonomists for standard genome sequencing and annotation.</title>
        <authorList>
            <consortium name="The Broad Institute Genomics Platform"/>
            <consortium name="The Broad Institute Genome Sequencing Center for Infectious Disease"/>
            <person name="Wu L."/>
            <person name="Ma J."/>
        </authorList>
    </citation>
    <scope>NUCLEOTIDE SEQUENCE [LARGE SCALE GENOMIC DNA]</scope>
    <source>
        <strain evidence="5">CGMCC 1.10759</strain>
    </source>
</reference>